<dbReference type="HOGENOM" id="CLU_187555_1_0_9"/>
<reference evidence="2" key="1">
    <citation type="submission" date="2009-06" db="EMBL/GenBank/DDBJ databases">
        <authorList>
            <consortium name="US DOE Joint Genome Institute (JGI-PGF)"/>
            <person name="Lucas S."/>
            <person name="Copeland A."/>
            <person name="Lapidus A."/>
            <person name="Glavina del Rio T."/>
            <person name="Dalin E."/>
            <person name="Tice H."/>
            <person name="Bruce D."/>
            <person name="Goodwin L."/>
            <person name="Pitluck S."/>
            <person name="Kyrpides N."/>
            <person name="Mavromatis K."/>
            <person name="Ivanova N."/>
            <person name="Saunders E."/>
            <person name="Brettin T."/>
            <person name="Detter J.C."/>
            <person name="Han C."/>
            <person name="Larimer F."/>
            <person name="Land M."/>
            <person name="Hauser L."/>
            <person name="Markowitz V."/>
            <person name="Cheng J.-F."/>
            <person name="Hugenholtz P."/>
            <person name="Woyke T."/>
            <person name="Wu D."/>
            <person name="Gronow S."/>
            <person name="Klenk H.-P."/>
            <person name="Eisen J.A."/>
        </authorList>
    </citation>
    <scope>NUCLEOTIDE SEQUENCE</scope>
    <source>
        <strain evidence="2">Eklund 17B</strain>
    </source>
</reference>
<accession>B2TMD6</accession>
<protein>
    <submittedName>
        <fullName evidence="2">Conserved domain protein</fullName>
    </submittedName>
</protein>
<evidence type="ECO:0000313" key="2">
    <source>
        <dbReference type="EMBL" id="ACD22503.1"/>
    </source>
</evidence>
<dbReference type="PATRIC" id="fig|935198.13.peg.873"/>
<dbReference type="Pfam" id="PF12728">
    <property type="entry name" value="HTH_17"/>
    <property type="match status" value="1"/>
</dbReference>
<gene>
    <name evidence="2" type="ordered locus">CLL_A0923</name>
</gene>
<feature type="domain" description="Helix-turn-helix" evidence="1">
    <location>
        <begin position="3"/>
        <end position="50"/>
    </location>
</feature>
<dbReference type="EMBL" id="CP001056">
    <property type="protein sequence ID" value="ACD22503.1"/>
    <property type="molecule type" value="Genomic_DNA"/>
</dbReference>
<dbReference type="KEGG" id="cbk:CLL_A0923"/>
<dbReference type="InterPro" id="IPR041657">
    <property type="entry name" value="HTH_17"/>
</dbReference>
<evidence type="ECO:0000259" key="1">
    <source>
        <dbReference type="Pfam" id="PF12728"/>
    </source>
</evidence>
<reference evidence="2" key="2">
    <citation type="submission" date="2009-08" db="EMBL/GenBank/DDBJ databases">
        <authorList>
            <person name="Shrivastava S."/>
            <person name="Brinkac L.M."/>
            <person name="Dodson R.J."/>
            <person name="Harkins D.M."/>
            <person name="Durkin A.S."/>
            <person name="Sutton G."/>
        </authorList>
    </citation>
    <scope>NUCLEOTIDE SEQUENCE</scope>
    <source>
        <strain evidence="2">Eklund 17B</strain>
    </source>
</reference>
<name>B2TMD6_CLOBB</name>
<dbReference type="AlphaFoldDB" id="B2TMD6"/>
<accession>U4P6A9</accession>
<organism evidence="2">
    <name type="scientific">Clostridium botulinum (strain Eklund 17B / Type B)</name>
    <dbReference type="NCBI Taxonomy" id="935198"/>
    <lineage>
        <taxon>Bacteria</taxon>
        <taxon>Bacillati</taxon>
        <taxon>Bacillota</taxon>
        <taxon>Clostridia</taxon>
        <taxon>Eubacteriales</taxon>
        <taxon>Clostridiaceae</taxon>
        <taxon>Clostridium</taxon>
    </lineage>
</organism>
<sequence>MELYTIKEVSKKLKINTTDTYRLIKSGHIKALKLGSLKVASCELDRFILQAVGKDYSDLKSVTNLILN</sequence>
<proteinExistence type="predicted"/>